<feature type="non-terminal residue" evidence="2">
    <location>
        <position position="1"/>
    </location>
</feature>
<feature type="compositionally biased region" description="Basic and acidic residues" evidence="1">
    <location>
        <begin position="117"/>
        <end position="136"/>
    </location>
</feature>
<reference evidence="2 3" key="1">
    <citation type="journal article" date="2012" name="Genome Biol.">
        <title>Genome and low-iron response of an oceanic diatom adapted to chronic iron limitation.</title>
        <authorList>
            <person name="Lommer M."/>
            <person name="Specht M."/>
            <person name="Roy A.S."/>
            <person name="Kraemer L."/>
            <person name="Andreson R."/>
            <person name="Gutowska M.A."/>
            <person name="Wolf J."/>
            <person name="Bergner S.V."/>
            <person name="Schilhabel M.B."/>
            <person name="Klostermeier U.C."/>
            <person name="Beiko R.G."/>
            <person name="Rosenstiel P."/>
            <person name="Hippler M."/>
            <person name="Laroche J."/>
        </authorList>
    </citation>
    <scope>NUCLEOTIDE SEQUENCE [LARGE SCALE GENOMIC DNA]</scope>
    <source>
        <strain evidence="2 3">CCMP1005</strain>
    </source>
</reference>
<feature type="compositionally biased region" description="Low complexity" evidence="1">
    <location>
        <begin position="139"/>
        <end position="151"/>
    </location>
</feature>
<gene>
    <name evidence="2" type="ORF">THAOC_31046</name>
</gene>
<feature type="compositionally biased region" description="Basic and acidic residues" evidence="1">
    <location>
        <begin position="29"/>
        <end position="40"/>
    </location>
</feature>
<dbReference type="Proteomes" id="UP000266841">
    <property type="component" value="Unassembled WGS sequence"/>
</dbReference>
<evidence type="ECO:0000313" key="3">
    <source>
        <dbReference type="Proteomes" id="UP000266841"/>
    </source>
</evidence>
<feature type="region of interest" description="Disordered" evidence="1">
    <location>
        <begin position="69"/>
        <end position="241"/>
    </location>
</feature>
<keyword evidence="3" id="KW-1185">Reference proteome</keyword>
<dbReference type="EMBL" id="AGNL01044258">
    <property type="protein sequence ID" value="EJK50023.1"/>
    <property type="molecule type" value="Genomic_DNA"/>
</dbReference>
<sequence length="364" mass="39481">ERRIIVPNEVHPSGKRETGLTLTPPTGEGGRRDARHDRTRTSGMLSSSSTSQRPNRRIQVLVRQAAHAAFERTKGMRCGQDDSRSRLVRSGGLSPKKKSLRGGGDNSENDDTAPPDGRADRRTDGRTRRPVERPPVERPAPSRSSPVATRPCPTDETTRARPDAIVPALMERGRKGEGTSRRVGRRSGRTGAGERNVPLSSGPPPGAEFVCSVQRGRPGEHGAALGDGGDRGQTDPPCPKAASRWVAPGARAAAEESMWSQSGLFDVFHMANKIAQYFKGSDVYAGYIWKWADGNGDTIDRVYTGEESDDLKVQAMLIRQGEGDDRAPGKGKGRRGGRADVHVWVRTRGQHVRTGLVIGTLKYC</sequence>
<name>K0R8X9_THAOC</name>
<feature type="compositionally biased region" description="Basic and acidic residues" evidence="1">
    <location>
        <begin position="69"/>
        <end position="85"/>
    </location>
</feature>
<evidence type="ECO:0000313" key="2">
    <source>
        <dbReference type="EMBL" id="EJK50023.1"/>
    </source>
</evidence>
<evidence type="ECO:0000256" key="1">
    <source>
        <dbReference type="SAM" id="MobiDB-lite"/>
    </source>
</evidence>
<feature type="region of interest" description="Disordered" evidence="1">
    <location>
        <begin position="1"/>
        <end position="57"/>
    </location>
</feature>
<protein>
    <submittedName>
        <fullName evidence="2">Uncharacterized protein</fullName>
    </submittedName>
</protein>
<feature type="compositionally biased region" description="Basic and acidic residues" evidence="1">
    <location>
        <begin position="171"/>
        <end position="180"/>
    </location>
</feature>
<proteinExistence type="predicted"/>
<organism evidence="2 3">
    <name type="scientific">Thalassiosira oceanica</name>
    <name type="common">Marine diatom</name>
    <dbReference type="NCBI Taxonomy" id="159749"/>
    <lineage>
        <taxon>Eukaryota</taxon>
        <taxon>Sar</taxon>
        <taxon>Stramenopiles</taxon>
        <taxon>Ochrophyta</taxon>
        <taxon>Bacillariophyta</taxon>
        <taxon>Coscinodiscophyceae</taxon>
        <taxon>Thalassiosirophycidae</taxon>
        <taxon>Thalassiosirales</taxon>
        <taxon>Thalassiosiraceae</taxon>
        <taxon>Thalassiosira</taxon>
    </lineage>
</organism>
<comment type="caution">
    <text evidence="2">The sequence shown here is derived from an EMBL/GenBank/DDBJ whole genome shotgun (WGS) entry which is preliminary data.</text>
</comment>
<dbReference type="AlphaFoldDB" id="K0R8X9"/>
<feature type="compositionally biased region" description="Low complexity" evidence="1">
    <location>
        <begin position="41"/>
        <end position="53"/>
    </location>
</feature>
<accession>K0R8X9</accession>